<accession>A0A9X1HNZ4</accession>
<reference evidence="2" key="1">
    <citation type="submission" date="2021-09" db="EMBL/GenBank/DDBJ databases">
        <title>Fulvivirga sp. isolated from coastal sediment.</title>
        <authorList>
            <person name="Yu H."/>
        </authorList>
    </citation>
    <scope>NUCLEOTIDE SEQUENCE</scope>
    <source>
        <strain evidence="2">1062</strain>
    </source>
</reference>
<proteinExistence type="predicted"/>
<dbReference type="Pfam" id="PF14060">
    <property type="entry name" value="DUF4252"/>
    <property type="match status" value="1"/>
</dbReference>
<keyword evidence="3" id="KW-1185">Reference proteome</keyword>
<feature type="chain" id="PRO_5040946111" evidence="1">
    <location>
        <begin position="20"/>
        <end position="172"/>
    </location>
</feature>
<dbReference type="AlphaFoldDB" id="A0A9X1HNZ4"/>
<protein>
    <submittedName>
        <fullName evidence="2">DUF4252 domain-containing protein</fullName>
    </submittedName>
</protein>
<dbReference type="RefSeq" id="WP_225696805.1">
    <property type="nucleotide sequence ID" value="NZ_JAIXNE010000001.1"/>
</dbReference>
<feature type="signal peptide" evidence="1">
    <location>
        <begin position="1"/>
        <end position="19"/>
    </location>
</feature>
<dbReference type="EMBL" id="JAIXNE010000001">
    <property type="protein sequence ID" value="MCA6073694.1"/>
    <property type="molecule type" value="Genomic_DNA"/>
</dbReference>
<gene>
    <name evidence="2" type="ORF">LDX50_02390</name>
</gene>
<dbReference type="Proteomes" id="UP001139409">
    <property type="component" value="Unassembled WGS sequence"/>
</dbReference>
<evidence type="ECO:0000313" key="2">
    <source>
        <dbReference type="EMBL" id="MCA6073694.1"/>
    </source>
</evidence>
<comment type="caution">
    <text evidence="2">The sequence shown here is derived from an EMBL/GenBank/DDBJ whole genome shotgun (WGS) entry which is preliminary data.</text>
</comment>
<dbReference type="InterPro" id="IPR025348">
    <property type="entry name" value="DUF4252"/>
</dbReference>
<name>A0A9X1HNZ4_9BACT</name>
<keyword evidence="1" id="KW-0732">Signal</keyword>
<sequence>MKKIVTLSIVMMMALQLSAQDAITKFFSKYEDDDSFTHVQITKRMFSLFTDLDMEDPDDKELMEAISKLDGLKILAKDDITNGKALYKEAFSLLPAKEYDELMSVRDEDTDMKFMIKEKNGIINELLMVMGGNEEFFIMSLVGDIDLKQIARLSKGMDIDGLEGLEKLNDKN</sequence>
<evidence type="ECO:0000313" key="3">
    <source>
        <dbReference type="Proteomes" id="UP001139409"/>
    </source>
</evidence>
<evidence type="ECO:0000256" key="1">
    <source>
        <dbReference type="SAM" id="SignalP"/>
    </source>
</evidence>
<organism evidence="2 3">
    <name type="scientific">Fulvivirga sedimenti</name>
    <dbReference type="NCBI Taxonomy" id="2879465"/>
    <lineage>
        <taxon>Bacteria</taxon>
        <taxon>Pseudomonadati</taxon>
        <taxon>Bacteroidota</taxon>
        <taxon>Cytophagia</taxon>
        <taxon>Cytophagales</taxon>
        <taxon>Fulvivirgaceae</taxon>
        <taxon>Fulvivirga</taxon>
    </lineage>
</organism>